<evidence type="ECO:0000256" key="6">
    <source>
        <dbReference type="ARBA" id="ARBA00023136"/>
    </source>
</evidence>
<dbReference type="GO" id="GO:0005886">
    <property type="term" value="C:plasma membrane"/>
    <property type="evidence" value="ECO:0007669"/>
    <property type="project" value="UniProtKB-SubCell"/>
</dbReference>
<dbReference type="Pfam" id="PF02028">
    <property type="entry name" value="BCCT"/>
    <property type="match status" value="1"/>
</dbReference>
<dbReference type="NCBIfam" id="TIGR00842">
    <property type="entry name" value="bcct"/>
    <property type="match status" value="1"/>
</dbReference>
<keyword evidence="4 7" id="KW-0812">Transmembrane</keyword>
<dbReference type="InterPro" id="IPR000060">
    <property type="entry name" value="BCCT_transptr"/>
</dbReference>
<dbReference type="EMBL" id="VOTZ01000004">
    <property type="protein sequence ID" value="MCQ1537986.1"/>
    <property type="molecule type" value="Genomic_DNA"/>
</dbReference>
<keyword evidence="2" id="KW-0813">Transport</keyword>
<keyword evidence="9" id="KW-1185">Reference proteome</keyword>
<dbReference type="PANTHER" id="PTHR30047:SF7">
    <property type="entry name" value="HIGH-AFFINITY CHOLINE TRANSPORT PROTEIN"/>
    <property type="match status" value="1"/>
</dbReference>
<feature type="transmembrane region" description="Helical" evidence="7">
    <location>
        <begin position="85"/>
        <end position="108"/>
    </location>
</feature>
<feature type="transmembrane region" description="Helical" evidence="7">
    <location>
        <begin position="222"/>
        <end position="248"/>
    </location>
</feature>
<keyword evidence="6 7" id="KW-0472">Membrane</keyword>
<keyword evidence="5 7" id="KW-1133">Transmembrane helix</keyword>
<feature type="transmembrane region" description="Helical" evidence="7">
    <location>
        <begin position="345"/>
        <end position="370"/>
    </location>
</feature>
<dbReference type="RefSeq" id="WP_255331921.1">
    <property type="nucleotide sequence ID" value="NZ_VOTZ01000004.1"/>
</dbReference>
<evidence type="ECO:0000256" key="5">
    <source>
        <dbReference type="ARBA" id="ARBA00022989"/>
    </source>
</evidence>
<sequence>MNRSYFRKETVFLLSSGIIFLFIIAGVLQPDLLDAAASAIHSGILDNFSWLYLISAFFFLIFVISIALSKYGTIRLGYDAERPQYTFFGWVAMLFAAGMGIGLLFWGVSEPLVHFLTPPPFLEPLSPESAAFAMRYAFFHWGVHPWAIYTVVSLSIAYFSFRRGMPALISSCFYPVLGDRIYGMPGKVVDILAVFATVFGTATSLGFGALQIHSGLTHLYGISSAISVTIGIIVVATAFFMASAILGIEKGVQVLSKINILLAIVLLIFILLLGSTPYILNVFSSALGGYINNVIDLSLQAYPFAGYEWSRDWTVFYWAWWISWSPFVGLFIARISRGRTIREFVMTVLTVPTLFTFIWFSIFGGSALYLELNTGVDLASVAGEDVSLALFVFFEHYPFAGVLSLLAILLLSIFFVTSADSATVVLGSLTAGGNLAVPMYKKAIWGFSLSAVAIILLMTGGLDALQKMAITAAFPFMIVMIILCYTLWIGVSQEEERVSE</sequence>
<dbReference type="AlphaFoldDB" id="A0ABD4THL0"/>
<dbReference type="Proteomes" id="UP001524383">
    <property type="component" value="Unassembled WGS sequence"/>
</dbReference>
<keyword evidence="3" id="KW-1003">Cell membrane</keyword>
<evidence type="ECO:0000313" key="9">
    <source>
        <dbReference type="Proteomes" id="UP001524383"/>
    </source>
</evidence>
<evidence type="ECO:0000256" key="7">
    <source>
        <dbReference type="SAM" id="Phobius"/>
    </source>
</evidence>
<feature type="transmembrane region" description="Helical" evidence="7">
    <location>
        <begin position="12"/>
        <end position="30"/>
    </location>
</feature>
<feature type="transmembrane region" description="Helical" evidence="7">
    <location>
        <begin position="315"/>
        <end position="333"/>
    </location>
</feature>
<feature type="transmembrane region" description="Helical" evidence="7">
    <location>
        <begin position="143"/>
        <end position="161"/>
    </location>
</feature>
<dbReference type="PANTHER" id="PTHR30047">
    <property type="entry name" value="HIGH-AFFINITY CHOLINE TRANSPORT PROTEIN-RELATED"/>
    <property type="match status" value="1"/>
</dbReference>
<feature type="transmembrane region" description="Helical" evidence="7">
    <location>
        <begin position="468"/>
        <end position="491"/>
    </location>
</feature>
<gene>
    <name evidence="8" type="ORF">FTO68_03145</name>
</gene>
<evidence type="ECO:0000256" key="2">
    <source>
        <dbReference type="ARBA" id="ARBA00022448"/>
    </source>
</evidence>
<evidence type="ECO:0000256" key="4">
    <source>
        <dbReference type="ARBA" id="ARBA00022692"/>
    </source>
</evidence>
<feature type="transmembrane region" description="Helical" evidence="7">
    <location>
        <begin position="443"/>
        <end position="462"/>
    </location>
</feature>
<feature type="transmembrane region" description="Helical" evidence="7">
    <location>
        <begin position="188"/>
        <end position="210"/>
    </location>
</feature>
<accession>A0ABD4THL0</accession>
<dbReference type="InterPro" id="IPR018093">
    <property type="entry name" value="BCCT_CS"/>
</dbReference>
<protein>
    <submittedName>
        <fullName evidence="8">BCCT family transporter</fullName>
    </submittedName>
</protein>
<feature type="transmembrane region" description="Helical" evidence="7">
    <location>
        <begin position="399"/>
        <end position="431"/>
    </location>
</feature>
<reference evidence="8 9" key="1">
    <citation type="submission" date="2019-08" db="EMBL/GenBank/DDBJ databases">
        <authorList>
            <person name="Chen S.-C."/>
            <person name="Lai M.-C."/>
            <person name="You Y.-T."/>
        </authorList>
    </citation>
    <scope>NUCLEOTIDE SEQUENCE [LARGE SCALE GENOMIC DNA]</scope>
    <source>
        <strain evidence="8 9">P2F9704a</strain>
    </source>
</reference>
<feature type="transmembrane region" description="Helical" evidence="7">
    <location>
        <begin position="260"/>
        <end position="280"/>
    </location>
</feature>
<name>A0ABD4THL0_9EURY</name>
<evidence type="ECO:0000313" key="8">
    <source>
        <dbReference type="EMBL" id="MCQ1537986.1"/>
    </source>
</evidence>
<organism evidence="8 9">
    <name type="scientific">Methanocalculus taiwanensis</name>
    <dbReference type="NCBI Taxonomy" id="106207"/>
    <lineage>
        <taxon>Archaea</taxon>
        <taxon>Methanobacteriati</taxon>
        <taxon>Methanobacteriota</taxon>
        <taxon>Stenosarchaea group</taxon>
        <taxon>Methanomicrobia</taxon>
        <taxon>Methanomicrobiales</taxon>
        <taxon>Methanocalculaceae</taxon>
        <taxon>Methanocalculus</taxon>
    </lineage>
</organism>
<evidence type="ECO:0000256" key="3">
    <source>
        <dbReference type="ARBA" id="ARBA00022475"/>
    </source>
</evidence>
<dbReference type="PROSITE" id="PS01303">
    <property type="entry name" value="BCCT"/>
    <property type="match status" value="1"/>
</dbReference>
<feature type="transmembrane region" description="Helical" evidence="7">
    <location>
        <begin position="50"/>
        <end position="73"/>
    </location>
</feature>
<comment type="caution">
    <text evidence="8">The sequence shown here is derived from an EMBL/GenBank/DDBJ whole genome shotgun (WGS) entry which is preliminary data.</text>
</comment>
<evidence type="ECO:0000256" key="1">
    <source>
        <dbReference type="ARBA" id="ARBA00004651"/>
    </source>
</evidence>
<comment type="subcellular location">
    <subcellularLocation>
        <location evidence="1">Cell membrane</location>
        <topology evidence="1">Multi-pass membrane protein</topology>
    </subcellularLocation>
</comment>
<proteinExistence type="predicted"/>